<accession>A0ACB7CEX9</accession>
<dbReference type="Proteomes" id="UP000768646">
    <property type="component" value="Unassembled WGS sequence"/>
</dbReference>
<keyword evidence="2" id="KW-1185">Reference proteome</keyword>
<dbReference type="EMBL" id="JABTEG010000001">
    <property type="protein sequence ID" value="KAG4306146.1"/>
    <property type="molecule type" value="Genomic_DNA"/>
</dbReference>
<reference evidence="1 2" key="1">
    <citation type="journal article" date="2021" name="Commun. Biol.">
        <title>Genomic insights into the host specific adaptation of the Pneumocystis genus.</title>
        <authorList>
            <person name="Cisse O.H."/>
            <person name="Ma L."/>
            <person name="Dekker J.P."/>
            <person name="Khil P.P."/>
            <person name="Youn J.-H."/>
            <person name="Brenchley J.M."/>
            <person name="Blair R."/>
            <person name="Pahar B."/>
            <person name="Chabe M."/>
            <person name="Van Rompay K.K.A."/>
            <person name="Keesler R."/>
            <person name="Sukura A."/>
            <person name="Hirsch V."/>
            <person name="Kutty G."/>
            <person name="Liu Y."/>
            <person name="Peng L."/>
            <person name="Chen J."/>
            <person name="Song J."/>
            <person name="Weissenbacher-Lang C."/>
            <person name="Xu J."/>
            <person name="Upham N.S."/>
            <person name="Stajich J.E."/>
            <person name="Cuomo C.A."/>
            <person name="Cushion M.T."/>
            <person name="Kovacs J.A."/>
        </authorList>
    </citation>
    <scope>NUCLEOTIDE SEQUENCE [LARGE SCALE GENOMIC DNA]</scope>
    <source>
        <strain evidence="1 2">RABM</strain>
    </source>
</reference>
<sequence>MNDALKWPSSKVRETFITYFKERDHTFVPSSSVIPYNDPTLLFANAGMNQYKSIFLGTVDPYSPFGKLKRAVNSQKVIRAGGKHNDLDDVGKDSYHHTFFEMLGSWSFGDYFKKDAIIYSWDLLTRIYELPKDRLYVTYFEGDEEKGIFPDLETRDLWISVGVSEDHILPGSKKDNFWEMGDVGPCGPCTEIHYDRIGGRNAVDLVNKDDPNVIEIWNNVFIQYNREKNGELIPLPRKHVDTGMGFERLVSILQNKSSNYDTDIFSTLIQKVHEITGTRPYQGKFGNDDIDGIDTAYRVVVDHIRTLTFSICDGCIPSNDGRGYVIRRILRRGARYVQKKLNYPIGNFFSSLAPTLINQMENAFPELRKGYTVLLDILNMEEASFAKTLDRGEKILDKYLQNVVAENRKVLSGKYVWSLYETYGFPVDLVDLIVKEKGMEIDQEGFRDAELKSKEISRKSRNDNAEKFKTIEMDVHDFTKLQEMNVLHTDDSFKYSHETIDSKVKAIFYNKLFINSTKNIKQGERIIVILDRTNFYGEEGGQEGDVGKLVLEGKAEFFVEDTQINAGYVLHIGYMKYGYFELNDEVICQYEDLENRKPIRNNHTATHILNFSLRKILGDDVHQKGSLVSAEKLRFDFSYNFRVSMSDLAKVENMCNNYISDDFVVYSKEISLELAFKIHGIRAMFGETYPDPVRVLSLGADLNEIVKSPTLSKWKDYSIELCGGTHVARTSDIKNFVIVEEGSISKGIRRIVALTGYEASSTLRFTRDFSERLACLESMPIGPEKVKRSKLMMAELDCIVMSLIEKTKFREALSQIQKEILETEKNKRKEEEKKVIDFIKTYFSENPDKMYLVIKIPDISANMKVLSNAIGYVKENEKDKNVYLFAADQNQGGNIAHICYVSKSALTKVNGQEWANKVSIILGGKSGGKIDSAQGMGTNIEKIDDAITAATIYIKEKLNI</sequence>
<evidence type="ECO:0000313" key="2">
    <source>
        <dbReference type="Proteomes" id="UP000768646"/>
    </source>
</evidence>
<organism evidence="1 2">
    <name type="scientific">Pneumocystis oryctolagi</name>
    <dbReference type="NCBI Taxonomy" id="42067"/>
    <lineage>
        <taxon>Eukaryota</taxon>
        <taxon>Fungi</taxon>
        <taxon>Dikarya</taxon>
        <taxon>Ascomycota</taxon>
        <taxon>Taphrinomycotina</taxon>
        <taxon>Pneumocystomycetes</taxon>
        <taxon>Pneumocystaceae</taxon>
        <taxon>Pneumocystis</taxon>
    </lineage>
</organism>
<name>A0ACB7CEX9_9ASCO</name>
<proteinExistence type="predicted"/>
<comment type="caution">
    <text evidence="1">The sequence shown here is derived from an EMBL/GenBank/DDBJ whole genome shotgun (WGS) entry which is preliminary data.</text>
</comment>
<protein>
    <submittedName>
        <fullName evidence="1">Uncharacterized protein</fullName>
    </submittedName>
</protein>
<evidence type="ECO:0000313" key="1">
    <source>
        <dbReference type="EMBL" id="KAG4306146.1"/>
    </source>
</evidence>
<gene>
    <name evidence="1" type="ORF">PORY_000134</name>
</gene>